<protein>
    <submittedName>
        <fullName evidence="1">Uncharacterized protein</fullName>
    </submittedName>
</protein>
<dbReference type="AlphaFoldDB" id="A0A0B7HDR0"/>
<organism evidence="1 2">
    <name type="scientific">Capnocytophaga cynodegmi</name>
    <dbReference type="NCBI Taxonomy" id="28189"/>
    <lineage>
        <taxon>Bacteria</taxon>
        <taxon>Pseudomonadati</taxon>
        <taxon>Bacteroidota</taxon>
        <taxon>Flavobacteriia</taxon>
        <taxon>Flavobacteriales</taxon>
        <taxon>Flavobacteriaceae</taxon>
        <taxon>Capnocytophaga</taxon>
    </lineage>
</organism>
<evidence type="ECO:0000313" key="2">
    <source>
        <dbReference type="Proteomes" id="UP000038083"/>
    </source>
</evidence>
<name>A0A0B7HDR0_9FLAO</name>
<gene>
    <name evidence="1" type="ORF">CCYN74_220013</name>
</gene>
<dbReference type="EMBL" id="CDOG01000015">
    <property type="protein sequence ID" value="CEN37420.1"/>
    <property type="molecule type" value="Genomic_DNA"/>
</dbReference>
<evidence type="ECO:0000313" key="1">
    <source>
        <dbReference type="EMBL" id="CEN37420.1"/>
    </source>
</evidence>
<sequence>MLSLVIFLPKKEYPSANPGTAKAVLFLPKAEPPNSLLVLLLKAFPMNFKAFPALKPNDQSPSFGRYSSPLEETNSCALTALNAKIAANDKIIFFIFDIKLKLVGAKLNKYF</sequence>
<accession>A0A0B7HDR0</accession>
<proteinExistence type="predicted"/>
<reference evidence="1 2" key="1">
    <citation type="submission" date="2015-01" db="EMBL/GenBank/DDBJ databases">
        <authorList>
            <person name="Xiang T."/>
            <person name="Song Y."/>
            <person name="Huang L."/>
            <person name="Wang B."/>
            <person name="Wu P."/>
        </authorList>
    </citation>
    <scope>NUCLEOTIDE SEQUENCE [LARGE SCALE GENOMIC DNA]</scope>
    <source>
        <strain evidence="1 2">Ccy74</strain>
    </source>
</reference>
<dbReference type="Proteomes" id="UP000038083">
    <property type="component" value="Unassembled WGS sequence"/>
</dbReference>